<reference evidence="1" key="1">
    <citation type="journal article" date="2019" name="Sci. Rep.">
        <title>Draft genome of Tanacetum cinerariifolium, the natural source of mosquito coil.</title>
        <authorList>
            <person name="Yamashiro T."/>
            <person name="Shiraishi A."/>
            <person name="Satake H."/>
            <person name="Nakayama K."/>
        </authorList>
    </citation>
    <scope>NUCLEOTIDE SEQUENCE</scope>
</reference>
<dbReference type="EMBL" id="BKCJ010005550">
    <property type="protein sequence ID" value="GEU67361.1"/>
    <property type="molecule type" value="Genomic_DNA"/>
</dbReference>
<comment type="caution">
    <text evidence="1">The sequence shown here is derived from an EMBL/GenBank/DDBJ whole genome shotgun (WGS) entry which is preliminary data.</text>
</comment>
<dbReference type="AlphaFoldDB" id="A0A6L2M020"/>
<proteinExistence type="predicted"/>
<gene>
    <name evidence="1" type="ORF">Tci_039339</name>
</gene>
<name>A0A6L2M020_TANCI</name>
<accession>A0A6L2M020</accession>
<sequence>MWIQQPIDYNKHTLWGVSHWGRKRKQFYGYAVNRESARDVYSKRRIIAVIELQIMEWHDYKHLDWISVVLMVPAVAFRWGVAAGYGGGAAAVMVLYGGGSGGEWRTVIWMNG</sequence>
<protein>
    <submittedName>
        <fullName evidence="1">Uncharacterized protein</fullName>
    </submittedName>
</protein>
<evidence type="ECO:0000313" key="1">
    <source>
        <dbReference type="EMBL" id="GEU67361.1"/>
    </source>
</evidence>
<organism evidence="1">
    <name type="scientific">Tanacetum cinerariifolium</name>
    <name type="common">Dalmatian daisy</name>
    <name type="synonym">Chrysanthemum cinerariifolium</name>
    <dbReference type="NCBI Taxonomy" id="118510"/>
    <lineage>
        <taxon>Eukaryota</taxon>
        <taxon>Viridiplantae</taxon>
        <taxon>Streptophyta</taxon>
        <taxon>Embryophyta</taxon>
        <taxon>Tracheophyta</taxon>
        <taxon>Spermatophyta</taxon>
        <taxon>Magnoliopsida</taxon>
        <taxon>eudicotyledons</taxon>
        <taxon>Gunneridae</taxon>
        <taxon>Pentapetalae</taxon>
        <taxon>asterids</taxon>
        <taxon>campanulids</taxon>
        <taxon>Asterales</taxon>
        <taxon>Asteraceae</taxon>
        <taxon>Asteroideae</taxon>
        <taxon>Anthemideae</taxon>
        <taxon>Anthemidinae</taxon>
        <taxon>Tanacetum</taxon>
    </lineage>
</organism>